<sequence length="234" mass="25968">MDGLNVMTRRVEIDRRAPFKSVKEAVSLFGEKVLAGELVCTSKLKEMHQNGVKLKRHTNGGNGDESLTEELRETKQSLLMAREEGLSMAKSLSSLQEELARTKRELHHLRRLERHRDPDLDTKQKHPTEAVVGGSSRGGGGGGDDDKEDVKFVEKTTTEFQKKRYVTFSNPVSVAHHVAAPLATASVDEAVLRRHPSLRKKKKKALIPLGHLIGGIFLRKRGNRAEATTSAQHA</sequence>
<evidence type="ECO:0000256" key="2">
    <source>
        <dbReference type="ARBA" id="ARBA00023054"/>
    </source>
</evidence>
<dbReference type="Proteomes" id="UP001634007">
    <property type="component" value="Unassembled WGS sequence"/>
</dbReference>
<evidence type="ECO:0000256" key="3">
    <source>
        <dbReference type="SAM" id="MobiDB-lite"/>
    </source>
</evidence>
<dbReference type="PANTHER" id="PTHR32054">
    <property type="entry name" value="HEAVY CHAIN, PUTATIVE, EXPRESSED-RELATED-RELATED"/>
    <property type="match status" value="1"/>
</dbReference>
<reference evidence="4 5" key="1">
    <citation type="submission" date="2024-11" db="EMBL/GenBank/DDBJ databases">
        <title>Chromosome-level genome assembly of Eucalyptus globulus Labill. provides insights into its genome evolution.</title>
        <authorList>
            <person name="Li X."/>
        </authorList>
    </citation>
    <scope>NUCLEOTIDE SEQUENCE [LARGE SCALE GENOMIC DNA]</scope>
    <source>
        <strain evidence="4">CL2024</strain>
        <tissue evidence="4">Fresh tender leaves</tissue>
    </source>
</reference>
<evidence type="ECO:0000256" key="1">
    <source>
        <dbReference type="ARBA" id="ARBA00005485"/>
    </source>
</evidence>
<dbReference type="EMBL" id="JBJKBG010000006">
    <property type="protein sequence ID" value="KAL3734258.1"/>
    <property type="molecule type" value="Genomic_DNA"/>
</dbReference>
<evidence type="ECO:0008006" key="6">
    <source>
        <dbReference type="Google" id="ProtNLM"/>
    </source>
</evidence>
<protein>
    <recommendedName>
        <fullName evidence="6">WEB family protein</fullName>
    </recommendedName>
</protein>
<organism evidence="4 5">
    <name type="scientific">Eucalyptus globulus</name>
    <name type="common">Tasmanian blue gum</name>
    <dbReference type="NCBI Taxonomy" id="34317"/>
    <lineage>
        <taxon>Eukaryota</taxon>
        <taxon>Viridiplantae</taxon>
        <taxon>Streptophyta</taxon>
        <taxon>Embryophyta</taxon>
        <taxon>Tracheophyta</taxon>
        <taxon>Spermatophyta</taxon>
        <taxon>Magnoliopsida</taxon>
        <taxon>eudicotyledons</taxon>
        <taxon>Gunneridae</taxon>
        <taxon>Pentapetalae</taxon>
        <taxon>rosids</taxon>
        <taxon>malvids</taxon>
        <taxon>Myrtales</taxon>
        <taxon>Myrtaceae</taxon>
        <taxon>Myrtoideae</taxon>
        <taxon>Eucalypteae</taxon>
        <taxon>Eucalyptus</taxon>
    </lineage>
</organism>
<comment type="caution">
    <text evidence="4">The sequence shown here is derived from an EMBL/GenBank/DDBJ whole genome shotgun (WGS) entry which is preliminary data.</text>
</comment>
<evidence type="ECO:0000313" key="4">
    <source>
        <dbReference type="EMBL" id="KAL3734258.1"/>
    </source>
</evidence>
<dbReference type="PANTHER" id="PTHR32054:SF9">
    <property type="entry name" value="OS04G0116200 PROTEIN"/>
    <property type="match status" value="1"/>
</dbReference>
<evidence type="ECO:0000313" key="5">
    <source>
        <dbReference type="Proteomes" id="UP001634007"/>
    </source>
</evidence>
<keyword evidence="5" id="KW-1185">Reference proteome</keyword>
<feature type="region of interest" description="Disordered" evidence="3">
    <location>
        <begin position="107"/>
        <end position="149"/>
    </location>
</feature>
<feature type="compositionally biased region" description="Basic and acidic residues" evidence="3">
    <location>
        <begin position="114"/>
        <end position="128"/>
    </location>
</feature>
<gene>
    <name evidence="4" type="ORF">ACJRO7_023584</name>
</gene>
<name>A0ABD3K7F7_EUCGL</name>
<dbReference type="AlphaFoldDB" id="A0ABD3K7F7"/>
<proteinExistence type="inferred from homology"/>
<keyword evidence="2" id="KW-0175">Coiled coil</keyword>
<comment type="similarity">
    <text evidence="1">Belongs to the WEB family.</text>
</comment>
<accession>A0ABD3K7F7</accession>